<dbReference type="InterPro" id="IPR025847">
    <property type="entry name" value="MEDS_domain"/>
</dbReference>
<dbReference type="Pfam" id="PF14417">
    <property type="entry name" value="MEDS"/>
    <property type="match status" value="1"/>
</dbReference>
<dbReference type="SUPFAM" id="SSF55874">
    <property type="entry name" value="ATPase domain of HSP90 chaperone/DNA topoisomerase II/histidine kinase"/>
    <property type="match status" value="1"/>
</dbReference>
<gene>
    <name evidence="7" type="ORF">LXO92_01120</name>
</gene>
<keyword evidence="8" id="KW-1185">Reference proteome</keyword>
<evidence type="ECO:0000256" key="1">
    <source>
        <dbReference type="ARBA" id="ARBA00000085"/>
    </source>
</evidence>
<sequence>MKTLIEPTHFNCPPIVLDEAQAFTSSGISVVKKINWGTHFCKFFNTYQDLMDILIPYFQTGLDHNELCIWINHEDKNPVYTLLLQHIPELEAKIEKGQMLFFEREVCFKNACAKTAAPLLADLLELEKKALNQGYNGLRIAGGPTNFSTHQAKNDFLNFENEVCSTFYNHKIIALCCYRTCECDSQVIFNVIKSHQFALILQDGQWEMVENASVKLLKDELHRQNIELEARVKERTKELEHALKSRDDFFSVASHELKTPITALALYLDGLLLKDKNYLLEHFDEFIHLIKKIKEQSICLETLIDKLLDVTSVLNEQNIPIERSYFNLSELVASITERYKENCRLAGCDIKTNIQPSIFGYWDPMRIEQVLANLITNAIKYAPRYPIIIVLKQEREEITLEVKDYGNGIAKAEQEKIFDPYVQLSSKKIPGGLGLGLWIVKQIVDAHQGTIFLESDTGKGCHFHIRLPICP</sequence>
<dbReference type="Pfam" id="PF02518">
    <property type="entry name" value="HATPase_c"/>
    <property type="match status" value="1"/>
</dbReference>
<dbReference type="InterPro" id="IPR003661">
    <property type="entry name" value="HisK_dim/P_dom"/>
</dbReference>
<evidence type="ECO:0000259" key="6">
    <source>
        <dbReference type="PROSITE" id="PS50109"/>
    </source>
</evidence>
<dbReference type="PROSITE" id="PS50109">
    <property type="entry name" value="HIS_KIN"/>
    <property type="match status" value="1"/>
</dbReference>
<dbReference type="InterPro" id="IPR036890">
    <property type="entry name" value="HATPase_C_sf"/>
</dbReference>
<protein>
    <recommendedName>
        <fullName evidence="2">histidine kinase</fullName>
        <ecNumber evidence="2">2.7.13.3</ecNumber>
    </recommendedName>
</protein>
<evidence type="ECO:0000256" key="4">
    <source>
        <dbReference type="ARBA" id="ARBA00022679"/>
    </source>
</evidence>
<name>A0ABS8WZL8_9GAMM</name>
<comment type="caution">
    <text evidence="7">The sequence shown here is derived from an EMBL/GenBank/DDBJ whole genome shotgun (WGS) entry which is preliminary data.</text>
</comment>
<dbReference type="PRINTS" id="PR00344">
    <property type="entry name" value="BCTRLSENSOR"/>
</dbReference>
<comment type="catalytic activity">
    <reaction evidence="1">
        <text>ATP + protein L-histidine = ADP + protein N-phospho-L-histidine.</text>
        <dbReference type="EC" id="2.7.13.3"/>
    </reaction>
</comment>
<accession>A0ABS8WZL8</accession>
<dbReference type="InterPro" id="IPR036097">
    <property type="entry name" value="HisK_dim/P_sf"/>
</dbReference>
<dbReference type="PANTHER" id="PTHR43047">
    <property type="entry name" value="TWO-COMPONENT HISTIDINE PROTEIN KINASE"/>
    <property type="match status" value="1"/>
</dbReference>
<evidence type="ECO:0000256" key="3">
    <source>
        <dbReference type="ARBA" id="ARBA00022553"/>
    </source>
</evidence>
<dbReference type="PANTHER" id="PTHR43047:SF72">
    <property type="entry name" value="OSMOSENSING HISTIDINE PROTEIN KINASE SLN1"/>
    <property type="match status" value="1"/>
</dbReference>
<dbReference type="Proteomes" id="UP001320170">
    <property type="component" value="Unassembled WGS sequence"/>
</dbReference>
<organism evidence="7 8">
    <name type="scientific">Legionella resiliens</name>
    <dbReference type="NCBI Taxonomy" id="2905958"/>
    <lineage>
        <taxon>Bacteria</taxon>
        <taxon>Pseudomonadati</taxon>
        <taxon>Pseudomonadota</taxon>
        <taxon>Gammaproteobacteria</taxon>
        <taxon>Legionellales</taxon>
        <taxon>Legionellaceae</taxon>
        <taxon>Legionella</taxon>
    </lineage>
</organism>
<dbReference type="InterPro" id="IPR004358">
    <property type="entry name" value="Sig_transdc_His_kin-like_C"/>
</dbReference>
<dbReference type="SMART" id="SM00387">
    <property type="entry name" value="HATPase_c"/>
    <property type="match status" value="1"/>
</dbReference>
<keyword evidence="5" id="KW-0418">Kinase</keyword>
<reference evidence="7 8" key="1">
    <citation type="journal article" date="2024" name="Pathogens">
        <title>Characterization of a Novel Species of Legionella Isolated from a Healthcare Facility: Legionella resiliens sp. nov.</title>
        <authorList>
            <person name="Cristino S."/>
            <person name="Pascale M.R."/>
            <person name="Marino F."/>
            <person name="Derelitto C."/>
            <person name="Salaris S."/>
            <person name="Orsini M."/>
            <person name="Squarzoni S."/>
            <person name="Grottola A."/>
            <person name="Girolamini L."/>
        </authorList>
    </citation>
    <scope>NUCLEOTIDE SEQUENCE [LARGE SCALE GENOMIC DNA]</scope>
    <source>
        <strain evidence="7 8">8cVS16</strain>
    </source>
</reference>
<evidence type="ECO:0000313" key="8">
    <source>
        <dbReference type="Proteomes" id="UP001320170"/>
    </source>
</evidence>
<feature type="domain" description="Histidine kinase" evidence="6">
    <location>
        <begin position="252"/>
        <end position="471"/>
    </location>
</feature>
<dbReference type="InterPro" id="IPR003594">
    <property type="entry name" value="HATPase_dom"/>
</dbReference>
<dbReference type="RefSeq" id="WP_182350918.1">
    <property type="nucleotide sequence ID" value="NZ_JAJSPM010000001.1"/>
</dbReference>
<dbReference type="InterPro" id="IPR005467">
    <property type="entry name" value="His_kinase_dom"/>
</dbReference>
<keyword evidence="4" id="KW-0808">Transferase</keyword>
<dbReference type="Gene3D" id="1.10.287.130">
    <property type="match status" value="1"/>
</dbReference>
<evidence type="ECO:0000313" key="7">
    <source>
        <dbReference type="EMBL" id="MCE3530976.1"/>
    </source>
</evidence>
<evidence type="ECO:0000256" key="5">
    <source>
        <dbReference type="ARBA" id="ARBA00022777"/>
    </source>
</evidence>
<evidence type="ECO:0000256" key="2">
    <source>
        <dbReference type="ARBA" id="ARBA00012438"/>
    </source>
</evidence>
<keyword evidence="3" id="KW-0597">Phosphoprotein</keyword>
<dbReference type="EMBL" id="JAJTND010000001">
    <property type="protein sequence ID" value="MCE3530976.1"/>
    <property type="molecule type" value="Genomic_DNA"/>
</dbReference>
<dbReference type="Gene3D" id="3.30.565.10">
    <property type="entry name" value="Histidine kinase-like ATPase, C-terminal domain"/>
    <property type="match status" value="1"/>
</dbReference>
<dbReference type="CDD" id="cd00082">
    <property type="entry name" value="HisKA"/>
    <property type="match status" value="1"/>
</dbReference>
<dbReference type="SUPFAM" id="SSF47384">
    <property type="entry name" value="Homodimeric domain of signal transducing histidine kinase"/>
    <property type="match status" value="1"/>
</dbReference>
<dbReference type="EC" id="2.7.13.3" evidence="2"/>
<dbReference type="SMART" id="SM00388">
    <property type="entry name" value="HisKA"/>
    <property type="match status" value="1"/>
</dbReference>
<dbReference type="Pfam" id="PF00512">
    <property type="entry name" value="HisKA"/>
    <property type="match status" value="1"/>
</dbReference>
<proteinExistence type="predicted"/>
<dbReference type="CDD" id="cd00075">
    <property type="entry name" value="HATPase"/>
    <property type="match status" value="1"/>
</dbReference>